<feature type="region of interest" description="Disordered" evidence="1">
    <location>
        <begin position="1"/>
        <end position="23"/>
    </location>
</feature>
<accession>A0ABT8A835</accession>
<dbReference type="Proteomes" id="UP001529369">
    <property type="component" value="Unassembled WGS sequence"/>
</dbReference>
<keyword evidence="2" id="KW-0812">Transmembrane</keyword>
<proteinExistence type="predicted"/>
<feature type="transmembrane region" description="Helical" evidence="2">
    <location>
        <begin position="42"/>
        <end position="67"/>
    </location>
</feature>
<reference evidence="4" key="1">
    <citation type="journal article" date="2019" name="Int. J. Syst. Evol. Microbiol.">
        <title>The Global Catalogue of Microorganisms (GCM) 10K type strain sequencing project: providing services to taxonomists for standard genome sequencing and annotation.</title>
        <authorList>
            <consortium name="The Broad Institute Genomics Platform"/>
            <consortium name="The Broad Institute Genome Sequencing Center for Infectious Disease"/>
            <person name="Wu L."/>
            <person name="Ma J."/>
        </authorList>
    </citation>
    <scope>NUCLEOTIDE SEQUENCE [LARGE SCALE GENOMIC DNA]</scope>
    <source>
        <strain evidence="4">CECT 7131</strain>
    </source>
</reference>
<evidence type="ECO:0000256" key="2">
    <source>
        <dbReference type="SAM" id="Phobius"/>
    </source>
</evidence>
<keyword evidence="2" id="KW-1133">Transmembrane helix</keyword>
<comment type="caution">
    <text evidence="3">The sequence shown here is derived from an EMBL/GenBank/DDBJ whole genome shotgun (WGS) entry which is preliminary data.</text>
</comment>
<dbReference type="EMBL" id="JAUFPN010000153">
    <property type="protein sequence ID" value="MDN3565875.1"/>
    <property type="molecule type" value="Genomic_DNA"/>
</dbReference>
<dbReference type="RefSeq" id="WP_290317746.1">
    <property type="nucleotide sequence ID" value="NZ_JAUFPN010000153.1"/>
</dbReference>
<feature type="transmembrane region" description="Helical" evidence="2">
    <location>
        <begin position="73"/>
        <end position="95"/>
    </location>
</feature>
<name>A0ABT8A835_9PROT</name>
<gene>
    <name evidence="3" type="ORF">QWZ14_16010</name>
</gene>
<keyword evidence="2" id="KW-0472">Membrane</keyword>
<evidence type="ECO:0000256" key="1">
    <source>
        <dbReference type="SAM" id="MobiDB-lite"/>
    </source>
</evidence>
<sequence length="115" mass="12589">MPEPHPGFSVDPRRLYDVADDGTPRTDTAVPAAWLGPRHRRLLAWAGAGAVATGGLAGLTVFCFVLGARFWAAIFALGTLAAAPLLVVGPWLDWWRHKRPLRRRHRSRSPDFPAG</sequence>
<protein>
    <submittedName>
        <fullName evidence="3">Uncharacterized protein</fullName>
    </submittedName>
</protein>
<keyword evidence="4" id="KW-1185">Reference proteome</keyword>
<evidence type="ECO:0000313" key="4">
    <source>
        <dbReference type="Proteomes" id="UP001529369"/>
    </source>
</evidence>
<evidence type="ECO:0000313" key="3">
    <source>
        <dbReference type="EMBL" id="MDN3565875.1"/>
    </source>
</evidence>
<organism evidence="3 4">
    <name type="scientific">Paeniroseomonas aquatica</name>
    <dbReference type="NCBI Taxonomy" id="373043"/>
    <lineage>
        <taxon>Bacteria</taxon>
        <taxon>Pseudomonadati</taxon>
        <taxon>Pseudomonadota</taxon>
        <taxon>Alphaproteobacteria</taxon>
        <taxon>Acetobacterales</taxon>
        <taxon>Acetobacteraceae</taxon>
        <taxon>Paeniroseomonas</taxon>
    </lineage>
</organism>